<dbReference type="InterPro" id="IPR005888">
    <property type="entry name" value="dTDP_Gluc_deHydtase"/>
</dbReference>
<dbReference type="AlphaFoldDB" id="A0A1F2WQU6"/>
<dbReference type="InterPro" id="IPR036291">
    <property type="entry name" value="NAD(P)-bd_dom_sf"/>
</dbReference>
<evidence type="ECO:0000256" key="5">
    <source>
        <dbReference type="ARBA" id="ARBA00016977"/>
    </source>
</evidence>
<evidence type="ECO:0000256" key="8">
    <source>
        <dbReference type="RuleBase" id="RU004473"/>
    </source>
</evidence>
<name>A0A1F2WQU6_9ACTN</name>
<organism evidence="10 11">
    <name type="scientific">Candidatus Solincola sediminis</name>
    <dbReference type="NCBI Taxonomy" id="1797199"/>
    <lineage>
        <taxon>Bacteria</taxon>
        <taxon>Bacillati</taxon>
        <taxon>Actinomycetota</taxon>
        <taxon>Candidatus Geothermincolia</taxon>
        <taxon>Candidatus Geothermincolales</taxon>
        <taxon>Candidatus Geothermincolaceae</taxon>
        <taxon>Candidatus Solincola</taxon>
    </lineage>
</organism>
<dbReference type="STRING" id="1797197.A2Y75_01725"/>
<comment type="cofactor">
    <cofactor evidence="2 8">
        <name>NAD(+)</name>
        <dbReference type="ChEBI" id="CHEBI:57540"/>
    </cofactor>
</comment>
<dbReference type="PANTHER" id="PTHR43000">
    <property type="entry name" value="DTDP-D-GLUCOSE 4,6-DEHYDRATASE-RELATED"/>
    <property type="match status" value="1"/>
</dbReference>
<evidence type="ECO:0000256" key="1">
    <source>
        <dbReference type="ARBA" id="ARBA00001539"/>
    </source>
</evidence>
<evidence type="ECO:0000256" key="4">
    <source>
        <dbReference type="ARBA" id="ARBA00011990"/>
    </source>
</evidence>
<dbReference type="Gene3D" id="3.90.25.10">
    <property type="entry name" value="UDP-galactose 4-epimerase, domain 1"/>
    <property type="match status" value="1"/>
</dbReference>
<evidence type="ECO:0000256" key="7">
    <source>
        <dbReference type="ARBA" id="ARBA00023239"/>
    </source>
</evidence>
<dbReference type="GO" id="GO:0008460">
    <property type="term" value="F:dTDP-glucose 4,6-dehydratase activity"/>
    <property type="evidence" value="ECO:0007669"/>
    <property type="project" value="UniProtKB-EC"/>
</dbReference>
<dbReference type="EMBL" id="MELK01000017">
    <property type="protein sequence ID" value="OFW59221.1"/>
    <property type="molecule type" value="Genomic_DNA"/>
</dbReference>
<evidence type="ECO:0000313" key="10">
    <source>
        <dbReference type="EMBL" id="OFW59221.1"/>
    </source>
</evidence>
<keyword evidence="6" id="KW-0520">NAD</keyword>
<accession>A0A1F2WQU6</accession>
<dbReference type="Gene3D" id="3.40.50.720">
    <property type="entry name" value="NAD(P)-binding Rossmann-like Domain"/>
    <property type="match status" value="1"/>
</dbReference>
<proteinExistence type="inferred from homology"/>
<dbReference type="EC" id="4.2.1.46" evidence="4 8"/>
<dbReference type="CDD" id="cd05246">
    <property type="entry name" value="dTDP_GD_SDR_e"/>
    <property type="match status" value="1"/>
</dbReference>
<evidence type="ECO:0000256" key="2">
    <source>
        <dbReference type="ARBA" id="ARBA00001911"/>
    </source>
</evidence>
<dbReference type="GO" id="GO:0009225">
    <property type="term" value="P:nucleotide-sugar metabolic process"/>
    <property type="evidence" value="ECO:0007669"/>
    <property type="project" value="InterPro"/>
</dbReference>
<dbReference type="Proteomes" id="UP000177876">
    <property type="component" value="Unassembled WGS sequence"/>
</dbReference>
<evidence type="ECO:0000313" key="11">
    <source>
        <dbReference type="Proteomes" id="UP000177876"/>
    </source>
</evidence>
<dbReference type="Pfam" id="PF16363">
    <property type="entry name" value="GDP_Man_Dehyd"/>
    <property type="match status" value="1"/>
</dbReference>
<keyword evidence="7 8" id="KW-0456">Lyase</keyword>
<feature type="domain" description="NAD(P)-binding" evidence="9">
    <location>
        <begin position="4"/>
        <end position="302"/>
    </location>
</feature>
<evidence type="ECO:0000259" key="9">
    <source>
        <dbReference type="Pfam" id="PF16363"/>
    </source>
</evidence>
<reference evidence="10 11" key="1">
    <citation type="journal article" date="2016" name="Nat. Commun.">
        <title>Thousands of microbial genomes shed light on interconnected biogeochemical processes in an aquifer system.</title>
        <authorList>
            <person name="Anantharaman K."/>
            <person name="Brown C.T."/>
            <person name="Hug L.A."/>
            <person name="Sharon I."/>
            <person name="Castelle C.J."/>
            <person name="Probst A.J."/>
            <person name="Thomas B.C."/>
            <person name="Singh A."/>
            <person name="Wilkins M.J."/>
            <person name="Karaoz U."/>
            <person name="Brodie E.L."/>
            <person name="Williams K.H."/>
            <person name="Hubbard S.S."/>
            <person name="Banfield J.F."/>
        </authorList>
    </citation>
    <scope>NUCLEOTIDE SEQUENCE [LARGE SCALE GENOMIC DNA]</scope>
</reference>
<dbReference type="NCBIfam" id="TIGR01181">
    <property type="entry name" value="dTDP_gluc_dehyt"/>
    <property type="match status" value="1"/>
</dbReference>
<comment type="similarity">
    <text evidence="3 8">Belongs to the NAD(P)-dependent epimerase/dehydratase family. dTDP-glucose dehydratase subfamily.</text>
</comment>
<sequence length="332" mass="37580">MRLLVTGGCGFIGSNFVRWVLANHPEDEILNLDKLTYAGNPENLREIATYPGYGFQKGDISNSEDVAEAFSWSPDAVVNFAAETHVDRSIASPEAFVTTDVLGTYRLLEQARQREIRFLQISTDEVYGSIERGSFNEESPLQPNSPYSASKAGADLLVRSYVRTYGLDAVIVRSSNNYGPFQYPEKVIPLFLTNLIEGRKVPLYGEGKNVRDWLYVQDNCRAIDTVLRQGVRGEVYNIGGGHELTNVALTDAILEAMEAGRDSIQFVPDRLGHDLRYSVDTSKIKSLGWEPEHDFQAGLRETAEWYKAHEDWWRPLKSGEFRRYYLEKYGDI</sequence>
<comment type="caution">
    <text evidence="10">The sequence shown here is derived from an EMBL/GenBank/DDBJ whole genome shotgun (WGS) entry which is preliminary data.</text>
</comment>
<dbReference type="InterPro" id="IPR016040">
    <property type="entry name" value="NAD(P)-bd_dom"/>
</dbReference>
<evidence type="ECO:0000256" key="3">
    <source>
        <dbReference type="ARBA" id="ARBA00008178"/>
    </source>
</evidence>
<protein>
    <recommendedName>
        <fullName evidence="5 8">dTDP-glucose 4,6-dehydratase</fullName>
        <ecNumber evidence="4 8">4.2.1.46</ecNumber>
    </recommendedName>
</protein>
<evidence type="ECO:0000256" key="6">
    <source>
        <dbReference type="ARBA" id="ARBA00023027"/>
    </source>
</evidence>
<gene>
    <name evidence="10" type="ORF">A2Y75_01725</name>
</gene>
<dbReference type="SUPFAM" id="SSF51735">
    <property type="entry name" value="NAD(P)-binding Rossmann-fold domains"/>
    <property type="match status" value="1"/>
</dbReference>
<comment type="catalytic activity">
    <reaction evidence="1 8">
        <text>dTDP-alpha-D-glucose = dTDP-4-dehydro-6-deoxy-alpha-D-glucose + H2O</text>
        <dbReference type="Rhea" id="RHEA:17221"/>
        <dbReference type="ChEBI" id="CHEBI:15377"/>
        <dbReference type="ChEBI" id="CHEBI:57477"/>
        <dbReference type="ChEBI" id="CHEBI:57649"/>
        <dbReference type="EC" id="4.2.1.46"/>
    </reaction>
</comment>